<dbReference type="AlphaFoldDB" id="A0A840BQF4"/>
<evidence type="ECO:0000313" key="1">
    <source>
        <dbReference type="EMBL" id="MBB4014914.1"/>
    </source>
</evidence>
<protein>
    <recommendedName>
        <fullName evidence="3">DUF2917 domain-containing protein</fullName>
    </recommendedName>
</protein>
<dbReference type="Proteomes" id="UP000561045">
    <property type="component" value="Unassembled WGS sequence"/>
</dbReference>
<name>A0A840BQF4_9RHOO</name>
<evidence type="ECO:0008006" key="3">
    <source>
        <dbReference type="Google" id="ProtNLM"/>
    </source>
</evidence>
<reference evidence="1 2" key="1">
    <citation type="submission" date="2020-08" db="EMBL/GenBank/DDBJ databases">
        <title>Genomic Encyclopedia of Type Strains, Phase IV (KMG-IV): sequencing the most valuable type-strain genomes for metagenomic binning, comparative biology and taxonomic classification.</title>
        <authorList>
            <person name="Goeker M."/>
        </authorList>
    </citation>
    <scope>NUCLEOTIDE SEQUENCE [LARGE SCALE GENOMIC DNA]</scope>
    <source>
        <strain evidence="1 2">DSM 106739</strain>
    </source>
</reference>
<gene>
    <name evidence="1" type="ORF">GGR36_004272</name>
</gene>
<evidence type="ECO:0000313" key="2">
    <source>
        <dbReference type="Proteomes" id="UP000561045"/>
    </source>
</evidence>
<dbReference type="Pfam" id="PF11142">
    <property type="entry name" value="DUF2917"/>
    <property type="match status" value="1"/>
</dbReference>
<proteinExistence type="predicted"/>
<dbReference type="RefSeq" id="WP_183638419.1">
    <property type="nucleotide sequence ID" value="NZ_BAABLE010000001.1"/>
</dbReference>
<accession>A0A840BQF4</accession>
<sequence>MKVNLTHGAIDLAQGKLLSLDAAAGWSLQVSDGSVWVTSPDMPGDHFLHGGTSLKLDGSRRVVVEALQDSHIRLVTRRQRAATPARDATESFSACAA</sequence>
<organism evidence="1 2">
    <name type="scientific">Niveibacterium umoris</name>
    <dbReference type="NCBI Taxonomy" id="1193620"/>
    <lineage>
        <taxon>Bacteria</taxon>
        <taxon>Pseudomonadati</taxon>
        <taxon>Pseudomonadota</taxon>
        <taxon>Betaproteobacteria</taxon>
        <taxon>Rhodocyclales</taxon>
        <taxon>Rhodocyclaceae</taxon>
        <taxon>Niveibacterium</taxon>
    </lineage>
</organism>
<dbReference type="EMBL" id="JACIET010000005">
    <property type="protein sequence ID" value="MBB4014914.1"/>
    <property type="molecule type" value="Genomic_DNA"/>
</dbReference>
<comment type="caution">
    <text evidence="1">The sequence shown here is derived from an EMBL/GenBank/DDBJ whole genome shotgun (WGS) entry which is preliminary data.</text>
</comment>
<dbReference type="InterPro" id="IPR021317">
    <property type="entry name" value="DUF2917"/>
</dbReference>
<keyword evidence="2" id="KW-1185">Reference proteome</keyword>